<reference evidence="4 5" key="1">
    <citation type="submission" date="2013-09" db="EMBL/GenBank/DDBJ databases">
        <title>Biodegradation of hydrocarbons in the deep terrestrial subsurface : characterization of a microbial consortium composed of two Desulfotomaculum species originating from a deep geological formation.</title>
        <authorList>
            <person name="Aullo T."/>
            <person name="Berlendis S."/>
            <person name="Lascourreges J.-F."/>
            <person name="Dessort D."/>
            <person name="Saint-Laurent S."/>
            <person name="Schraauwers B."/>
            <person name="Mas J."/>
            <person name="Magot M."/>
            <person name="Ranchou-Peyruse A."/>
        </authorList>
    </citation>
    <scope>NUCLEOTIDE SEQUENCE [LARGE SCALE GENOMIC DNA]</scope>
    <source>
        <strain evidence="4 5">Bs107</strain>
    </source>
</reference>
<organism evidence="4 5">
    <name type="scientific">Desulforamulus profundi</name>
    <dbReference type="NCBI Taxonomy" id="1383067"/>
    <lineage>
        <taxon>Bacteria</taxon>
        <taxon>Bacillati</taxon>
        <taxon>Bacillota</taxon>
        <taxon>Clostridia</taxon>
        <taxon>Eubacteriales</taxon>
        <taxon>Peptococcaceae</taxon>
        <taxon>Desulforamulus</taxon>
    </lineage>
</organism>
<evidence type="ECO:0000313" key="5">
    <source>
        <dbReference type="Proteomes" id="UP000222564"/>
    </source>
</evidence>
<evidence type="ECO:0000259" key="3">
    <source>
        <dbReference type="Pfam" id="PF07833"/>
    </source>
</evidence>
<keyword evidence="5" id="KW-1185">Reference proteome</keyword>
<dbReference type="RefSeq" id="WP_099082413.1">
    <property type="nucleotide sequence ID" value="NZ_AWQQ01000032.1"/>
</dbReference>
<sequence>MKLFKNKVKKIAAVGVLSLGLILGMFTGQVLACADCYDPADFSSSYNMTMRMKVIKNNIVIEGDPCETQKKFQKEWKLTDDEIRKDYVAAVIGSAREMAIMYPKYEIIEIDGKPWQLTPYAEMIKKELLYSDKYTEPSKWLGTPMEELFLDPSLNGKGKEVFALVEAGKTAAEIKALLGKPEVKEPTVQNDNQGKIESKDKPQEPAATAARPDSLVLTVGKKEYSEVKDGISRPALLETEPIVLNGVTLVPLRGVVDKLGAEITWDGGTKIEVVKGDKKVNLTLNSDKAFVNDQEYTLASPAVVKEGRTLIPLRFVSEGLRLTVNWDAKTQSIMIR</sequence>
<evidence type="ECO:0000256" key="2">
    <source>
        <dbReference type="SAM" id="SignalP"/>
    </source>
</evidence>
<gene>
    <name evidence="4" type="ORF">P378_05110</name>
</gene>
<evidence type="ECO:0000256" key="1">
    <source>
        <dbReference type="SAM" id="MobiDB-lite"/>
    </source>
</evidence>
<dbReference type="SUPFAM" id="SSF55383">
    <property type="entry name" value="Copper amine oxidase, domain N"/>
    <property type="match status" value="1"/>
</dbReference>
<dbReference type="EMBL" id="AWQQ01000032">
    <property type="protein sequence ID" value="PHJ39153.1"/>
    <property type="molecule type" value="Genomic_DNA"/>
</dbReference>
<evidence type="ECO:0000313" key="4">
    <source>
        <dbReference type="EMBL" id="PHJ39153.1"/>
    </source>
</evidence>
<feature type="compositionally biased region" description="Basic and acidic residues" evidence="1">
    <location>
        <begin position="194"/>
        <end position="203"/>
    </location>
</feature>
<dbReference type="OrthoDB" id="2379109at2"/>
<feature type="signal peptide" evidence="2">
    <location>
        <begin position="1"/>
        <end position="32"/>
    </location>
</feature>
<dbReference type="Proteomes" id="UP000222564">
    <property type="component" value="Unassembled WGS sequence"/>
</dbReference>
<protein>
    <recommendedName>
        <fullName evidence="3">Copper amine oxidase-like N-terminal domain-containing protein</fullName>
    </recommendedName>
</protein>
<proteinExistence type="predicted"/>
<dbReference type="Pfam" id="PF07833">
    <property type="entry name" value="Cu_amine_oxidN1"/>
    <property type="match status" value="1"/>
</dbReference>
<dbReference type="InterPro" id="IPR036582">
    <property type="entry name" value="Mao_N_sf"/>
</dbReference>
<keyword evidence="2" id="KW-0732">Signal</keyword>
<feature type="chain" id="PRO_5038357542" description="Copper amine oxidase-like N-terminal domain-containing protein" evidence="2">
    <location>
        <begin position="33"/>
        <end position="336"/>
    </location>
</feature>
<dbReference type="AlphaFoldDB" id="A0A2C6MI11"/>
<name>A0A2C6MI11_9FIRM</name>
<feature type="region of interest" description="Disordered" evidence="1">
    <location>
        <begin position="183"/>
        <end position="212"/>
    </location>
</feature>
<feature type="domain" description="Copper amine oxidase-like N-terminal" evidence="3">
    <location>
        <begin position="237"/>
        <end position="335"/>
    </location>
</feature>
<accession>A0A2C6MI11</accession>
<dbReference type="Gene3D" id="3.30.457.10">
    <property type="entry name" value="Copper amine oxidase-like, N-terminal domain"/>
    <property type="match status" value="1"/>
</dbReference>
<comment type="caution">
    <text evidence="4">The sequence shown here is derived from an EMBL/GenBank/DDBJ whole genome shotgun (WGS) entry which is preliminary data.</text>
</comment>
<dbReference type="InterPro" id="IPR012854">
    <property type="entry name" value="Cu_amine_oxidase-like_N"/>
</dbReference>